<dbReference type="Proteomes" id="UP000186922">
    <property type="component" value="Unassembled WGS sequence"/>
</dbReference>
<dbReference type="AlphaFoldDB" id="A0A1D1V0U6"/>
<organism evidence="1 2">
    <name type="scientific">Ramazzottius varieornatus</name>
    <name type="common">Water bear</name>
    <name type="synonym">Tardigrade</name>
    <dbReference type="NCBI Taxonomy" id="947166"/>
    <lineage>
        <taxon>Eukaryota</taxon>
        <taxon>Metazoa</taxon>
        <taxon>Ecdysozoa</taxon>
        <taxon>Tardigrada</taxon>
        <taxon>Eutardigrada</taxon>
        <taxon>Parachela</taxon>
        <taxon>Hypsibioidea</taxon>
        <taxon>Ramazzottiidae</taxon>
        <taxon>Ramazzottius</taxon>
    </lineage>
</organism>
<proteinExistence type="predicted"/>
<keyword evidence="2" id="KW-1185">Reference proteome</keyword>
<evidence type="ECO:0000313" key="2">
    <source>
        <dbReference type="Proteomes" id="UP000186922"/>
    </source>
</evidence>
<reference evidence="1 2" key="1">
    <citation type="journal article" date="2016" name="Nat. Commun.">
        <title>Extremotolerant tardigrade genome and improved radiotolerance of human cultured cells by tardigrade-unique protein.</title>
        <authorList>
            <person name="Hashimoto T."/>
            <person name="Horikawa D.D."/>
            <person name="Saito Y."/>
            <person name="Kuwahara H."/>
            <person name="Kozuka-Hata H."/>
            <person name="Shin-I T."/>
            <person name="Minakuchi Y."/>
            <person name="Ohishi K."/>
            <person name="Motoyama A."/>
            <person name="Aizu T."/>
            <person name="Enomoto A."/>
            <person name="Kondo K."/>
            <person name="Tanaka S."/>
            <person name="Hara Y."/>
            <person name="Koshikawa S."/>
            <person name="Sagara H."/>
            <person name="Miura T."/>
            <person name="Yokobori S."/>
            <person name="Miyagawa K."/>
            <person name="Suzuki Y."/>
            <person name="Kubo T."/>
            <person name="Oyama M."/>
            <person name="Kohara Y."/>
            <person name="Fujiyama A."/>
            <person name="Arakawa K."/>
            <person name="Katayama T."/>
            <person name="Toyoda A."/>
            <person name="Kunieda T."/>
        </authorList>
    </citation>
    <scope>NUCLEOTIDE SEQUENCE [LARGE SCALE GENOMIC DNA]</scope>
    <source>
        <strain evidence="1 2">YOKOZUNA-1</strain>
    </source>
</reference>
<gene>
    <name evidence="1" type="primary">RvY_07081-1</name>
    <name evidence="1" type="synonym">RvY_07081.1</name>
    <name evidence="1" type="ORF">RvY_07081</name>
</gene>
<comment type="caution">
    <text evidence="1">The sequence shown here is derived from an EMBL/GenBank/DDBJ whole genome shotgun (WGS) entry which is preliminary data.</text>
</comment>
<sequence>MSSRLDELEVGMNGIGSRVGELETWMNHRFVDMEKRTNERSIQHLEKELAKISTPSRK</sequence>
<dbReference type="EMBL" id="BDGG01000003">
    <property type="protein sequence ID" value="GAU95469.1"/>
    <property type="molecule type" value="Genomic_DNA"/>
</dbReference>
<protein>
    <submittedName>
        <fullName evidence="1">Uncharacterized protein</fullName>
    </submittedName>
</protein>
<evidence type="ECO:0000313" key="1">
    <source>
        <dbReference type="EMBL" id="GAU95469.1"/>
    </source>
</evidence>
<name>A0A1D1V0U6_RAMVA</name>
<accession>A0A1D1V0U6</accession>